<dbReference type="EMBL" id="JBHSIT010000004">
    <property type="protein sequence ID" value="MFC4908799.1"/>
    <property type="molecule type" value="Genomic_DNA"/>
</dbReference>
<evidence type="ECO:0000256" key="1">
    <source>
        <dbReference type="SAM" id="SignalP"/>
    </source>
</evidence>
<feature type="signal peptide" evidence="1">
    <location>
        <begin position="1"/>
        <end position="28"/>
    </location>
</feature>
<feature type="chain" id="PRO_5045810097" description="Secreted protein" evidence="1">
    <location>
        <begin position="29"/>
        <end position="210"/>
    </location>
</feature>
<name>A0ABV9TXT4_9ACTN</name>
<dbReference type="RefSeq" id="WP_378255764.1">
    <property type="nucleotide sequence ID" value="NZ_JBHSIT010000004.1"/>
</dbReference>
<evidence type="ECO:0008006" key="4">
    <source>
        <dbReference type="Google" id="ProtNLM"/>
    </source>
</evidence>
<keyword evidence="3" id="KW-1185">Reference proteome</keyword>
<organism evidence="2 3">
    <name type="scientific">Actinomadura gamaensis</name>
    <dbReference type="NCBI Taxonomy" id="1763541"/>
    <lineage>
        <taxon>Bacteria</taxon>
        <taxon>Bacillati</taxon>
        <taxon>Actinomycetota</taxon>
        <taxon>Actinomycetes</taxon>
        <taxon>Streptosporangiales</taxon>
        <taxon>Thermomonosporaceae</taxon>
        <taxon>Actinomadura</taxon>
    </lineage>
</organism>
<keyword evidence="1" id="KW-0732">Signal</keyword>
<gene>
    <name evidence="2" type="ORF">ACFPCY_15840</name>
</gene>
<comment type="caution">
    <text evidence="2">The sequence shown here is derived from an EMBL/GenBank/DDBJ whole genome shotgun (WGS) entry which is preliminary data.</text>
</comment>
<protein>
    <recommendedName>
        <fullName evidence="4">Secreted protein</fullName>
    </recommendedName>
</protein>
<accession>A0ABV9TXT4</accession>
<evidence type="ECO:0000313" key="3">
    <source>
        <dbReference type="Proteomes" id="UP001595872"/>
    </source>
</evidence>
<sequence>MGSKALVASLVSTLVAGTVLAVAAPAQAAEPPSAQAKQCALGKWTLVGTNSQSTGTNRWYKGSRTGGGGAKLTITKSKSYYNFDRSARIWELDYLKKGHKPNKAYDVYRKNIAIPSSVSGGAKGVFTTKTRAATGNGTFKSVGVVPPGPGPSGSLVQVLFKRGIDVIQVPGKVSFTCSRTKMVWKRSYTWYNPSAKLHAKEVETATWRRG</sequence>
<evidence type="ECO:0000313" key="2">
    <source>
        <dbReference type="EMBL" id="MFC4908799.1"/>
    </source>
</evidence>
<proteinExistence type="predicted"/>
<reference evidence="3" key="1">
    <citation type="journal article" date="2019" name="Int. J. Syst. Evol. Microbiol.">
        <title>The Global Catalogue of Microorganisms (GCM) 10K type strain sequencing project: providing services to taxonomists for standard genome sequencing and annotation.</title>
        <authorList>
            <consortium name="The Broad Institute Genomics Platform"/>
            <consortium name="The Broad Institute Genome Sequencing Center for Infectious Disease"/>
            <person name="Wu L."/>
            <person name="Ma J."/>
        </authorList>
    </citation>
    <scope>NUCLEOTIDE SEQUENCE [LARGE SCALE GENOMIC DNA]</scope>
    <source>
        <strain evidence="3">KLKA75</strain>
    </source>
</reference>
<dbReference type="Proteomes" id="UP001595872">
    <property type="component" value="Unassembled WGS sequence"/>
</dbReference>